<comment type="subunit">
    <text evidence="10">Associates with subunits I, II and III to form cytochrome c oxidase.</text>
</comment>
<evidence type="ECO:0000256" key="10">
    <source>
        <dbReference type="PIRNR" id="PIRNR017385"/>
    </source>
</evidence>
<keyword evidence="4 10" id="KW-1003">Cell membrane</keyword>
<proteinExistence type="inferred from homology"/>
<comment type="subcellular location">
    <subcellularLocation>
        <location evidence="2">Cell membrane</location>
        <topology evidence="2">Multi-pass membrane protein</topology>
    </subcellularLocation>
</comment>
<keyword evidence="7 11" id="KW-1133">Transmembrane helix</keyword>
<reference evidence="13 15" key="2">
    <citation type="submission" date="2019-07" db="EMBL/GenBank/DDBJ databases">
        <title>Georgenia wutianyii sp. nov. and Georgenia *** sp. nov. isolated from plateau pika (Ochotona curzoniae) in the Qinghai-Tibet plateau of China.</title>
        <authorList>
            <person name="Tian Z."/>
        </authorList>
    </citation>
    <scope>NUCLEOTIDE SEQUENCE [LARGE SCALE GENOMIC DNA]</scope>
    <source>
        <strain evidence="13 15">Z446</strain>
    </source>
</reference>
<dbReference type="EC" id="7.1.1.9" evidence="10"/>
<evidence type="ECO:0000313" key="14">
    <source>
        <dbReference type="Proteomes" id="UP000314616"/>
    </source>
</evidence>
<dbReference type="PIRSF" id="PIRSF017385">
    <property type="entry name" value="CtaF"/>
    <property type="match status" value="1"/>
</dbReference>
<dbReference type="OrthoDB" id="5244617at2"/>
<dbReference type="GO" id="GO:0022900">
    <property type="term" value="P:electron transport chain"/>
    <property type="evidence" value="ECO:0007669"/>
    <property type="project" value="InterPro"/>
</dbReference>
<evidence type="ECO:0000256" key="2">
    <source>
        <dbReference type="ARBA" id="ARBA00004651"/>
    </source>
</evidence>
<comment type="function">
    <text evidence="1 10">Part of cytochrome c oxidase, its function is unknown.</text>
</comment>
<evidence type="ECO:0000256" key="1">
    <source>
        <dbReference type="ARBA" id="ARBA00002536"/>
    </source>
</evidence>
<feature type="transmembrane region" description="Helical" evidence="11">
    <location>
        <begin position="31"/>
        <end position="52"/>
    </location>
</feature>
<dbReference type="GO" id="GO:0004129">
    <property type="term" value="F:cytochrome-c oxidase activity"/>
    <property type="evidence" value="ECO:0007669"/>
    <property type="project" value="UniProtKB-EC"/>
</dbReference>
<dbReference type="Pfam" id="PF12270">
    <property type="entry name" value="Cyt_c_ox_IV"/>
    <property type="match status" value="1"/>
</dbReference>
<evidence type="ECO:0000256" key="8">
    <source>
        <dbReference type="ARBA" id="ARBA00023136"/>
    </source>
</evidence>
<feature type="transmembrane region" description="Helical" evidence="11">
    <location>
        <begin position="87"/>
        <end position="120"/>
    </location>
</feature>
<evidence type="ECO:0000256" key="11">
    <source>
        <dbReference type="SAM" id="Phobius"/>
    </source>
</evidence>
<accession>A0A5B8CEE4</accession>
<feature type="transmembrane region" description="Helical" evidence="11">
    <location>
        <begin position="6"/>
        <end position="24"/>
    </location>
</feature>
<comment type="catalytic activity">
    <reaction evidence="9 10">
        <text>4 Fe(II)-[cytochrome c] + O2 + 8 H(+)(in) = 4 Fe(III)-[cytochrome c] + 2 H2O + 4 H(+)(out)</text>
        <dbReference type="Rhea" id="RHEA:11436"/>
        <dbReference type="Rhea" id="RHEA-COMP:10350"/>
        <dbReference type="Rhea" id="RHEA-COMP:14399"/>
        <dbReference type="ChEBI" id="CHEBI:15377"/>
        <dbReference type="ChEBI" id="CHEBI:15378"/>
        <dbReference type="ChEBI" id="CHEBI:15379"/>
        <dbReference type="ChEBI" id="CHEBI:29033"/>
        <dbReference type="ChEBI" id="CHEBI:29034"/>
        <dbReference type="EC" id="7.1.1.9"/>
    </reaction>
</comment>
<gene>
    <name evidence="12" type="ORF">FE374_08355</name>
    <name evidence="13" type="ORF">FJ693_02810</name>
</gene>
<evidence type="ECO:0000256" key="6">
    <source>
        <dbReference type="ARBA" id="ARBA00022967"/>
    </source>
</evidence>
<protein>
    <recommendedName>
        <fullName evidence="10">Cytochrome c oxidase polypeptide 4</fullName>
        <ecNumber evidence="10">7.1.1.9</ecNumber>
    </recommendedName>
    <alternativeName>
        <fullName evidence="10">Cytochrome aa3 subunit 4</fullName>
    </alternativeName>
    <alternativeName>
        <fullName evidence="10">Cytochrome c oxidase polypeptide IV</fullName>
    </alternativeName>
</protein>
<dbReference type="InterPro" id="IPR021050">
    <property type="entry name" value="Cyt_c_oxidase_su4_actinobac"/>
</dbReference>
<evidence type="ECO:0000256" key="9">
    <source>
        <dbReference type="ARBA" id="ARBA00047816"/>
    </source>
</evidence>
<organism evidence="13 15">
    <name type="scientific">Georgenia yuyongxinii</name>
    <dbReference type="NCBI Taxonomy" id="2589797"/>
    <lineage>
        <taxon>Bacteria</taxon>
        <taxon>Bacillati</taxon>
        <taxon>Actinomycetota</taxon>
        <taxon>Actinomycetes</taxon>
        <taxon>Micrococcales</taxon>
        <taxon>Bogoriellaceae</taxon>
        <taxon>Georgenia</taxon>
    </lineage>
</organism>
<keyword evidence="6 10" id="KW-1278">Translocase</keyword>
<name>A0A552WWK1_9MICO</name>
<dbReference type="EMBL" id="VJXR01000004">
    <property type="protein sequence ID" value="TRW47191.1"/>
    <property type="molecule type" value="Genomic_DNA"/>
</dbReference>
<accession>A0A552WWK1</accession>
<evidence type="ECO:0000313" key="12">
    <source>
        <dbReference type="EMBL" id="QDC26606.1"/>
    </source>
</evidence>
<dbReference type="EMBL" id="CP040915">
    <property type="protein sequence ID" value="QDC26606.1"/>
    <property type="molecule type" value="Genomic_DNA"/>
</dbReference>
<dbReference type="AlphaFoldDB" id="A0A552WWK1"/>
<keyword evidence="5 11" id="KW-0812">Transmembrane</keyword>
<keyword evidence="8 10" id="KW-0472">Membrane</keyword>
<keyword evidence="15" id="KW-1185">Reference proteome</keyword>
<comment type="similarity">
    <text evidence="3 10">Belongs to the cytochrome c oxidase bacterial subunit CtaF family.</text>
</comment>
<evidence type="ECO:0000256" key="3">
    <source>
        <dbReference type="ARBA" id="ARBA00006870"/>
    </source>
</evidence>
<evidence type="ECO:0000256" key="4">
    <source>
        <dbReference type="ARBA" id="ARBA00022475"/>
    </source>
</evidence>
<dbReference type="KEGG" id="gyu:FE374_08355"/>
<evidence type="ECO:0000256" key="5">
    <source>
        <dbReference type="ARBA" id="ARBA00022692"/>
    </source>
</evidence>
<evidence type="ECO:0000256" key="7">
    <source>
        <dbReference type="ARBA" id="ARBA00022989"/>
    </source>
</evidence>
<dbReference type="Proteomes" id="UP000314616">
    <property type="component" value="Chromosome"/>
</dbReference>
<dbReference type="Proteomes" id="UP000318693">
    <property type="component" value="Unassembled WGS sequence"/>
</dbReference>
<dbReference type="GO" id="GO:0005886">
    <property type="term" value="C:plasma membrane"/>
    <property type="evidence" value="ECO:0007669"/>
    <property type="project" value="UniProtKB-SubCell"/>
</dbReference>
<reference evidence="12 14" key="1">
    <citation type="submission" date="2019-05" db="EMBL/GenBank/DDBJ databases">
        <title>Georgenia *** sp. nov., and Georgenia *** sp. nov., isolated from the intestinal contents of plateau pika (Ochotona curzoniae) in the Qinghai-Tibet plateau of China.</title>
        <authorList>
            <person name="Tian Z."/>
        </authorList>
    </citation>
    <scope>NUCLEOTIDE SEQUENCE [LARGE SCALE GENOMIC DNA]</scope>
    <source>
        <strain evidence="12 14">Z443</strain>
    </source>
</reference>
<evidence type="ECO:0000313" key="15">
    <source>
        <dbReference type="Proteomes" id="UP000318693"/>
    </source>
</evidence>
<sequence length="132" mass="14098">MRVEAWLLSAGVVFFVPIGVIYGWASDWEPVGVVSFLLLGGMFALAGGYMWLTARRIDPRPEDNPTADIEDRAGDVGTFSPHSWWPLVMGAGVALAFLGVGVGWWLTGIGAVVALVAVAGQLTEFSRGMHAH</sequence>
<evidence type="ECO:0000313" key="13">
    <source>
        <dbReference type="EMBL" id="TRW47191.1"/>
    </source>
</evidence>